<evidence type="ECO:0000313" key="5">
    <source>
        <dbReference type="EMBL" id="SUZ88645.1"/>
    </source>
</evidence>
<accession>A0A381RA65</accession>
<dbReference type="Gene3D" id="2.40.100.10">
    <property type="entry name" value="Cyclophilin-like"/>
    <property type="match status" value="1"/>
</dbReference>
<dbReference type="SUPFAM" id="SSF50891">
    <property type="entry name" value="Cyclophilin-like"/>
    <property type="match status" value="1"/>
</dbReference>
<name>A0A381RA65_9ZZZZ</name>
<evidence type="ECO:0000256" key="2">
    <source>
        <dbReference type="ARBA" id="ARBA00022801"/>
    </source>
</evidence>
<dbReference type="GO" id="GO:0016787">
    <property type="term" value="F:hydrolase activity"/>
    <property type="evidence" value="ECO:0007669"/>
    <property type="project" value="UniProtKB-KW"/>
</dbReference>
<feature type="domain" description="Carboxyltransferase" evidence="4">
    <location>
        <begin position="11"/>
        <end position="287"/>
    </location>
</feature>
<protein>
    <recommendedName>
        <fullName evidence="4">Carboxyltransferase domain-containing protein</fullName>
    </recommendedName>
</protein>
<dbReference type="SMART" id="SM00797">
    <property type="entry name" value="AHS2"/>
    <property type="match status" value="1"/>
</dbReference>
<dbReference type="Pfam" id="PF02626">
    <property type="entry name" value="CT_A_B"/>
    <property type="match status" value="1"/>
</dbReference>
<feature type="non-terminal residue" evidence="5">
    <location>
        <position position="1"/>
    </location>
</feature>
<keyword evidence="1" id="KW-0547">Nucleotide-binding</keyword>
<evidence type="ECO:0000259" key="4">
    <source>
        <dbReference type="SMART" id="SM00797"/>
    </source>
</evidence>
<dbReference type="NCBIfam" id="TIGR00724">
    <property type="entry name" value="urea_amlyse_rel"/>
    <property type="match status" value="1"/>
</dbReference>
<sequence>VQDLGRKGYAHLGISAAGAADSLSLRLANLLVGNPEHESALEMTIIGGEYLFQQDACITLAGSYFPAQIDGKEFPYYQACHIKKGAKLTIGSTRDGARCYLAVQGGFQLPPQLGSHSTHIMTKIGGLDGGILQKGQEINIGDPDQKAAGITLNQTIQLDRSILRITRGLQHDWFDSAAWKALQERPYTISQAFDRMGLRTTGPAIHSLTAQQITTEGIPLGAVQVPGNGRPIISFVDHQTTGGYPKIANVITADICKVGQFKPGDKFQFQLVTMEEAEVLRLEQESFVEKLTRTRQ</sequence>
<dbReference type="PANTHER" id="PTHR43309">
    <property type="entry name" value="5-OXOPROLINASE SUBUNIT C"/>
    <property type="match status" value="1"/>
</dbReference>
<dbReference type="InterPro" id="IPR052708">
    <property type="entry name" value="PxpC"/>
</dbReference>
<dbReference type="GO" id="GO:0005524">
    <property type="term" value="F:ATP binding"/>
    <property type="evidence" value="ECO:0007669"/>
    <property type="project" value="UniProtKB-KW"/>
</dbReference>
<evidence type="ECO:0000256" key="3">
    <source>
        <dbReference type="ARBA" id="ARBA00022840"/>
    </source>
</evidence>
<dbReference type="AlphaFoldDB" id="A0A381RA65"/>
<keyword evidence="3" id="KW-0067">ATP-binding</keyword>
<reference evidence="5" key="1">
    <citation type="submission" date="2018-05" db="EMBL/GenBank/DDBJ databases">
        <authorList>
            <person name="Lanie J.A."/>
            <person name="Ng W.-L."/>
            <person name="Kazmierczak K.M."/>
            <person name="Andrzejewski T.M."/>
            <person name="Davidsen T.M."/>
            <person name="Wayne K.J."/>
            <person name="Tettelin H."/>
            <person name="Glass J.I."/>
            <person name="Rusch D."/>
            <person name="Podicherti R."/>
            <person name="Tsui H.-C.T."/>
            <person name="Winkler M.E."/>
        </authorList>
    </citation>
    <scope>NUCLEOTIDE SEQUENCE</scope>
</reference>
<gene>
    <name evidence="5" type="ORF">METZ01_LOCUS41499</name>
</gene>
<dbReference type="InterPro" id="IPR003778">
    <property type="entry name" value="CT_A_B"/>
</dbReference>
<dbReference type="PANTHER" id="PTHR43309:SF5">
    <property type="entry name" value="5-OXOPROLINASE SUBUNIT C"/>
    <property type="match status" value="1"/>
</dbReference>
<evidence type="ECO:0000256" key="1">
    <source>
        <dbReference type="ARBA" id="ARBA00022741"/>
    </source>
</evidence>
<keyword evidence="2" id="KW-0378">Hydrolase</keyword>
<dbReference type="EMBL" id="UINC01001781">
    <property type="protein sequence ID" value="SUZ88645.1"/>
    <property type="molecule type" value="Genomic_DNA"/>
</dbReference>
<proteinExistence type="predicted"/>
<organism evidence="5">
    <name type="scientific">marine metagenome</name>
    <dbReference type="NCBI Taxonomy" id="408172"/>
    <lineage>
        <taxon>unclassified sequences</taxon>
        <taxon>metagenomes</taxon>
        <taxon>ecological metagenomes</taxon>
    </lineage>
</organism>
<dbReference type="InterPro" id="IPR029000">
    <property type="entry name" value="Cyclophilin-like_dom_sf"/>
</dbReference>